<sequence>MKKPYLSFIALISFMYLPVLAQTGLDSAQKALKNKNWQEAKTLLEQAIEQNEKNARAHYLLGQCLIALKEYDEAADAFEEAAELAPDSALYHYRYGQALGMEAQNSGVLTQAWLAPKIKSAFERAVELDPTLMGARIALANFYVMAPGFMGGDMDKARQQAKALIRIGNFNGKIILARIYLKEEKNDSALVLYNQMEKEINDDPKYYNFYNTYGYLLLGQKQYDKAIEKFKKQVELAPDKANPYDSLGDAYRAAGRIEEAKAQYRKALQIDPQFESSRKKLEELQN</sequence>
<accession>A0A7V4WVF3</accession>
<evidence type="ECO:0000256" key="1">
    <source>
        <dbReference type="ARBA" id="ARBA00022737"/>
    </source>
</evidence>
<keyword evidence="1" id="KW-0677">Repeat</keyword>
<dbReference type="SMART" id="SM00028">
    <property type="entry name" value="TPR"/>
    <property type="match status" value="5"/>
</dbReference>
<name>A0A7V4WVF3_CALAY</name>
<feature type="repeat" description="TPR" evidence="3">
    <location>
        <begin position="55"/>
        <end position="88"/>
    </location>
</feature>
<evidence type="ECO:0000256" key="3">
    <source>
        <dbReference type="PROSITE-ProRule" id="PRU00339"/>
    </source>
</evidence>
<evidence type="ECO:0000313" key="5">
    <source>
        <dbReference type="EMBL" id="HGY55306.1"/>
    </source>
</evidence>
<organism evidence="5">
    <name type="scientific">Caldithrix abyssi</name>
    <dbReference type="NCBI Taxonomy" id="187145"/>
    <lineage>
        <taxon>Bacteria</taxon>
        <taxon>Pseudomonadati</taxon>
        <taxon>Calditrichota</taxon>
        <taxon>Calditrichia</taxon>
        <taxon>Calditrichales</taxon>
        <taxon>Calditrichaceae</taxon>
        <taxon>Caldithrix</taxon>
    </lineage>
</organism>
<evidence type="ECO:0000256" key="4">
    <source>
        <dbReference type="SAM" id="SignalP"/>
    </source>
</evidence>
<dbReference type="InterPro" id="IPR051685">
    <property type="entry name" value="Ycf3/AcsC/BcsC/TPR_MFPF"/>
</dbReference>
<feature type="repeat" description="TPR" evidence="3">
    <location>
        <begin position="241"/>
        <end position="274"/>
    </location>
</feature>
<dbReference type="PANTHER" id="PTHR44943:SF8">
    <property type="entry name" value="TPR REPEAT-CONTAINING PROTEIN MJ0263"/>
    <property type="match status" value="1"/>
</dbReference>
<dbReference type="InterPro" id="IPR011990">
    <property type="entry name" value="TPR-like_helical_dom_sf"/>
</dbReference>
<dbReference type="SUPFAM" id="SSF48452">
    <property type="entry name" value="TPR-like"/>
    <property type="match status" value="1"/>
</dbReference>
<dbReference type="Pfam" id="PF13424">
    <property type="entry name" value="TPR_12"/>
    <property type="match status" value="1"/>
</dbReference>
<dbReference type="EMBL" id="DRQG01000061">
    <property type="protein sequence ID" value="HGY55306.1"/>
    <property type="molecule type" value="Genomic_DNA"/>
</dbReference>
<protein>
    <submittedName>
        <fullName evidence="5">Tetratricopeptide repeat protein</fullName>
    </submittedName>
</protein>
<feature type="chain" id="PRO_5030912065" evidence="4">
    <location>
        <begin position="22"/>
        <end position="286"/>
    </location>
</feature>
<keyword evidence="2 3" id="KW-0802">TPR repeat</keyword>
<dbReference type="AlphaFoldDB" id="A0A7V4WVF3"/>
<dbReference type="PANTHER" id="PTHR44943">
    <property type="entry name" value="CELLULOSE SYNTHASE OPERON PROTEIN C"/>
    <property type="match status" value="1"/>
</dbReference>
<dbReference type="SUPFAM" id="SSF81901">
    <property type="entry name" value="HCP-like"/>
    <property type="match status" value="1"/>
</dbReference>
<comment type="caution">
    <text evidence="5">The sequence shown here is derived from an EMBL/GenBank/DDBJ whole genome shotgun (WGS) entry which is preliminary data.</text>
</comment>
<gene>
    <name evidence="5" type="ORF">ENK44_06385</name>
</gene>
<proteinExistence type="predicted"/>
<dbReference type="Pfam" id="PF14559">
    <property type="entry name" value="TPR_19"/>
    <property type="match status" value="1"/>
</dbReference>
<keyword evidence="4" id="KW-0732">Signal</keyword>
<reference evidence="5" key="1">
    <citation type="journal article" date="2020" name="mSystems">
        <title>Genome- and Community-Level Interaction Insights into Carbon Utilization and Element Cycling Functions of Hydrothermarchaeota in Hydrothermal Sediment.</title>
        <authorList>
            <person name="Zhou Z."/>
            <person name="Liu Y."/>
            <person name="Xu W."/>
            <person name="Pan J."/>
            <person name="Luo Z.H."/>
            <person name="Li M."/>
        </authorList>
    </citation>
    <scope>NUCLEOTIDE SEQUENCE [LARGE SCALE GENOMIC DNA]</scope>
    <source>
        <strain evidence="5">HyVt-577</strain>
    </source>
</reference>
<dbReference type="InterPro" id="IPR019734">
    <property type="entry name" value="TPR_rpt"/>
</dbReference>
<dbReference type="PROSITE" id="PS50293">
    <property type="entry name" value="TPR_REGION"/>
    <property type="match status" value="2"/>
</dbReference>
<feature type="repeat" description="TPR" evidence="3">
    <location>
        <begin position="207"/>
        <end position="240"/>
    </location>
</feature>
<feature type="signal peptide" evidence="4">
    <location>
        <begin position="1"/>
        <end position="21"/>
    </location>
</feature>
<evidence type="ECO:0000256" key="2">
    <source>
        <dbReference type="ARBA" id="ARBA00022803"/>
    </source>
</evidence>
<dbReference type="Proteomes" id="UP000885779">
    <property type="component" value="Unassembled WGS sequence"/>
</dbReference>
<dbReference type="PROSITE" id="PS50005">
    <property type="entry name" value="TPR"/>
    <property type="match status" value="3"/>
</dbReference>
<dbReference type="Gene3D" id="1.25.40.10">
    <property type="entry name" value="Tetratricopeptide repeat domain"/>
    <property type="match status" value="2"/>
</dbReference>